<protein>
    <submittedName>
        <fullName evidence="2">Uncharacterized protein</fullName>
    </submittedName>
</protein>
<dbReference type="OrthoDB" id="10670269at2759"/>
<feature type="compositionally biased region" description="Basic and acidic residues" evidence="1">
    <location>
        <begin position="116"/>
        <end position="128"/>
    </location>
</feature>
<accession>A0A8J2SDN7</accession>
<evidence type="ECO:0000313" key="2">
    <source>
        <dbReference type="EMBL" id="CAH0365669.1"/>
    </source>
</evidence>
<dbReference type="EMBL" id="CAKKNE010000001">
    <property type="protein sequence ID" value="CAH0365669.1"/>
    <property type="molecule type" value="Genomic_DNA"/>
</dbReference>
<keyword evidence="3" id="KW-1185">Reference proteome</keyword>
<proteinExistence type="predicted"/>
<feature type="region of interest" description="Disordered" evidence="1">
    <location>
        <begin position="107"/>
        <end position="128"/>
    </location>
</feature>
<comment type="caution">
    <text evidence="2">The sequence shown here is derived from an EMBL/GenBank/DDBJ whole genome shotgun (WGS) entry which is preliminary data.</text>
</comment>
<feature type="compositionally biased region" description="Low complexity" evidence="1">
    <location>
        <begin position="51"/>
        <end position="62"/>
    </location>
</feature>
<evidence type="ECO:0000256" key="1">
    <source>
        <dbReference type="SAM" id="MobiDB-lite"/>
    </source>
</evidence>
<sequence>MELAVCATPLTPVAAARAAVTLRRMKAKRKGKKKLRSAPPKAKITREAPILRAQEAAARLEASTSRPLPAVPQQRPTTGAKMLSSTFPPPTKGPVADVQRERLKAKERVAKHRRKVEAERKAKELDEEKRRRQYAHVDLDQLREEAARRAKDAAAKNAMAAAKIAAALKAKKEAAAAKRAADARARERRRAEIYALNHIMRDYFRGLGAVD</sequence>
<dbReference type="Proteomes" id="UP000789595">
    <property type="component" value="Unassembled WGS sequence"/>
</dbReference>
<organism evidence="2 3">
    <name type="scientific">Pelagomonas calceolata</name>
    <dbReference type="NCBI Taxonomy" id="35677"/>
    <lineage>
        <taxon>Eukaryota</taxon>
        <taxon>Sar</taxon>
        <taxon>Stramenopiles</taxon>
        <taxon>Ochrophyta</taxon>
        <taxon>Pelagophyceae</taxon>
        <taxon>Pelagomonadales</taxon>
        <taxon>Pelagomonadaceae</taxon>
        <taxon>Pelagomonas</taxon>
    </lineage>
</organism>
<gene>
    <name evidence="2" type="ORF">PECAL_1P21190</name>
</gene>
<dbReference type="AlphaFoldDB" id="A0A8J2SDN7"/>
<reference evidence="2" key="1">
    <citation type="submission" date="2021-11" db="EMBL/GenBank/DDBJ databases">
        <authorList>
            <consortium name="Genoscope - CEA"/>
            <person name="William W."/>
        </authorList>
    </citation>
    <scope>NUCLEOTIDE SEQUENCE</scope>
</reference>
<name>A0A8J2SDN7_9STRA</name>
<feature type="region of interest" description="Disordered" evidence="1">
    <location>
        <begin position="26"/>
        <end position="95"/>
    </location>
</feature>
<feature type="compositionally biased region" description="Basic residues" evidence="1">
    <location>
        <begin position="26"/>
        <end position="36"/>
    </location>
</feature>
<evidence type="ECO:0000313" key="3">
    <source>
        <dbReference type="Proteomes" id="UP000789595"/>
    </source>
</evidence>